<feature type="repeat" description="ANK" evidence="3">
    <location>
        <begin position="345"/>
        <end position="377"/>
    </location>
</feature>
<reference evidence="4 5" key="1">
    <citation type="journal article" date="2021" name="Elife">
        <title>Chloroplast acquisition without the gene transfer in kleptoplastic sea slugs, Plakobranchus ocellatus.</title>
        <authorList>
            <person name="Maeda T."/>
            <person name="Takahashi S."/>
            <person name="Yoshida T."/>
            <person name="Shimamura S."/>
            <person name="Takaki Y."/>
            <person name="Nagai Y."/>
            <person name="Toyoda A."/>
            <person name="Suzuki Y."/>
            <person name="Arimoto A."/>
            <person name="Ishii H."/>
            <person name="Satoh N."/>
            <person name="Nishiyama T."/>
            <person name="Hasebe M."/>
            <person name="Maruyama T."/>
            <person name="Minagawa J."/>
            <person name="Obokata J."/>
            <person name="Shigenobu S."/>
        </authorList>
    </citation>
    <scope>NUCLEOTIDE SEQUENCE [LARGE SCALE GENOMIC DNA]</scope>
</reference>
<dbReference type="SMART" id="SM00248">
    <property type="entry name" value="ANK"/>
    <property type="match status" value="7"/>
</dbReference>
<dbReference type="PANTHER" id="PTHR24201:SF2">
    <property type="entry name" value="ANKYRIN REPEAT DOMAIN-CONTAINING PROTEIN 42"/>
    <property type="match status" value="1"/>
</dbReference>
<dbReference type="PROSITE" id="PS50088">
    <property type="entry name" value="ANK_REPEAT"/>
    <property type="match status" value="4"/>
</dbReference>
<dbReference type="InterPro" id="IPR036770">
    <property type="entry name" value="Ankyrin_rpt-contain_sf"/>
</dbReference>
<dbReference type="Pfam" id="PF12796">
    <property type="entry name" value="Ank_2"/>
    <property type="match status" value="2"/>
</dbReference>
<dbReference type="PANTHER" id="PTHR24201">
    <property type="entry name" value="ANK_REP_REGION DOMAIN-CONTAINING PROTEIN"/>
    <property type="match status" value="1"/>
</dbReference>
<dbReference type="SUPFAM" id="SSF48403">
    <property type="entry name" value="Ankyrin repeat"/>
    <property type="match status" value="1"/>
</dbReference>
<dbReference type="InterPro" id="IPR050776">
    <property type="entry name" value="Ank_Repeat/CDKN_Inhibitor"/>
</dbReference>
<dbReference type="Gene3D" id="1.25.40.20">
    <property type="entry name" value="Ankyrin repeat-containing domain"/>
    <property type="match status" value="2"/>
</dbReference>
<protein>
    <submittedName>
        <fullName evidence="4">Ankyrin-3</fullName>
    </submittedName>
</protein>
<sequence length="506" mass="55447">MEKHDRRRFKAWHWMMMIGRQAVAGCLGSVFGVTGTWGWHGKLRVSSCFGVRLKRNSVAVPGSSSWGGQARGDGIGSSGFHLVLRYGFNQRVNIAVPGSSSWGGQHSKKKDKRHFELSSTRKYTTPRAFHGEKEAFITATEHGDAEQVRKILEEHKIGPNTTVTREGYGRSALSLAATYGQTYVLAELLKEGADPMLKSATHRTPLHDACIGGHLDCVALLLDVMENVEAPDKNGQTAAHLAAFNGEAGALSLLLEHALESVVCLVERDCDTTVGDNNSSYLAAHLAARHDKLDCLKFLVQQGTAMDTAMTDGRACSHIAALFGAVNALHWLLENGADVNLTDHYGNTPTHYAAEGGKADCFNCCLQHDADLRISNVKGDNPLDTAKKNGHPLLMDRAVKNEVTCPLCFAKYEKEEYDRAHAPAPVERSITTAGSYAYTSPLPVLKTPMSSLLGAPAQRHTNTHPKNLFKSDLQKKKPSRKLPNRDLPTKYFGEYLDPNEVFKFKL</sequence>
<feature type="repeat" description="ANK" evidence="3">
    <location>
        <begin position="168"/>
        <end position="200"/>
    </location>
</feature>
<accession>A0AAV4HW47</accession>
<keyword evidence="2 3" id="KW-0040">ANK repeat</keyword>
<evidence type="ECO:0000256" key="1">
    <source>
        <dbReference type="ARBA" id="ARBA00022737"/>
    </source>
</evidence>
<organism evidence="4 5">
    <name type="scientific">Elysia marginata</name>
    <dbReference type="NCBI Taxonomy" id="1093978"/>
    <lineage>
        <taxon>Eukaryota</taxon>
        <taxon>Metazoa</taxon>
        <taxon>Spiralia</taxon>
        <taxon>Lophotrochozoa</taxon>
        <taxon>Mollusca</taxon>
        <taxon>Gastropoda</taxon>
        <taxon>Heterobranchia</taxon>
        <taxon>Euthyneura</taxon>
        <taxon>Panpulmonata</taxon>
        <taxon>Sacoglossa</taxon>
        <taxon>Placobranchoidea</taxon>
        <taxon>Plakobranchidae</taxon>
        <taxon>Elysia</taxon>
    </lineage>
</organism>
<evidence type="ECO:0000256" key="3">
    <source>
        <dbReference type="PROSITE-ProRule" id="PRU00023"/>
    </source>
</evidence>
<gene>
    <name evidence="4" type="ORF">ElyMa_001101500</name>
</gene>
<name>A0AAV4HW47_9GAST</name>
<evidence type="ECO:0000313" key="4">
    <source>
        <dbReference type="EMBL" id="GFS01598.1"/>
    </source>
</evidence>
<keyword evidence="5" id="KW-1185">Reference proteome</keyword>
<evidence type="ECO:0000313" key="5">
    <source>
        <dbReference type="Proteomes" id="UP000762676"/>
    </source>
</evidence>
<comment type="caution">
    <text evidence="4">The sequence shown here is derived from an EMBL/GenBank/DDBJ whole genome shotgun (WGS) entry which is preliminary data.</text>
</comment>
<proteinExistence type="predicted"/>
<feature type="repeat" description="ANK" evidence="3">
    <location>
        <begin position="201"/>
        <end position="233"/>
    </location>
</feature>
<dbReference type="InterPro" id="IPR002110">
    <property type="entry name" value="Ankyrin_rpt"/>
</dbReference>
<evidence type="ECO:0000256" key="2">
    <source>
        <dbReference type="ARBA" id="ARBA00023043"/>
    </source>
</evidence>
<feature type="repeat" description="ANK" evidence="3">
    <location>
        <begin position="312"/>
        <end position="344"/>
    </location>
</feature>
<dbReference type="PROSITE" id="PS50297">
    <property type="entry name" value="ANK_REP_REGION"/>
    <property type="match status" value="3"/>
</dbReference>
<dbReference type="AlphaFoldDB" id="A0AAV4HW47"/>
<dbReference type="Proteomes" id="UP000762676">
    <property type="component" value="Unassembled WGS sequence"/>
</dbReference>
<keyword evidence="1" id="KW-0677">Repeat</keyword>
<dbReference type="EMBL" id="BMAT01002205">
    <property type="protein sequence ID" value="GFS01598.1"/>
    <property type="molecule type" value="Genomic_DNA"/>
</dbReference>